<dbReference type="HOGENOM" id="CLU_1049014_0_0_4"/>
<dbReference type="EMBL" id="AP012547">
    <property type="protein sequence ID" value="BAO29057.1"/>
    <property type="molecule type" value="Genomic_DNA"/>
</dbReference>
<evidence type="ECO:0000259" key="2">
    <source>
        <dbReference type="PROSITE" id="PS50110"/>
    </source>
</evidence>
<feature type="modified residue" description="4-aspartylphosphate" evidence="1">
    <location>
        <position position="41"/>
    </location>
</feature>
<dbReference type="Pfam" id="PF00072">
    <property type="entry name" value="Response_reg"/>
    <property type="match status" value="2"/>
</dbReference>
<dbReference type="InterPro" id="IPR011006">
    <property type="entry name" value="CheY-like_superfamily"/>
</dbReference>
<evidence type="ECO:0000313" key="3">
    <source>
        <dbReference type="EMBL" id="BAO29057.1"/>
    </source>
</evidence>
<dbReference type="InterPro" id="IPR001789">
    <property type="entry name" value="Sig_transdc_resp-reg_receiver"/>
</dbReference>
<dbReference type="Gene3D" id="3.40.50.2300">
    <property type="match status" value="2"/>
</dbReference>
<feature type="domain" description="Response regulatory" evidence="2">
    <location>
        <begin position="1"/>
        <end position="106"/>
    </location>
</feature>
<name>W0SDN5_9PROT</name>
<dbReference type="PANTHER" id="PTHR43228">
    <property type="entry name" value="TWO-COMPONENT RESPONSE REGULATOR"/>
    <property type="match status" value="1"/>
</dbReference>
<dbReference type="InterPro" id="IPR052048">
    <property type="entry name" value="ST_Response_Regulator"/>
</dbReference>
<keyword evidence="4" id="KW-1185">Reference proteome</keyword>
<dbReference type="PROSITE" id="PS50110">
    <property type="entry name" value="RESPONSE_REGULATORY"/>
    <property type="match status" value="2"/>
</dbReference>
<proteinExistence type="predicted"/>
<dbReference type="CDD" id="cd00156">
    <property type="entry name" value="REC"/>
    <property type="match status" value="1"/>
</dbReference>
<dbReference type="Proteomes" id="UP000031637">
    <property type="component" value="Chromosome"/>
</dbReference>
<dbReference type="SMART" id="SM00448">
    <property type="entry name" value="REC"/>
    <property type="match status" value="2"/>
</dbReference>
<keyword evidence="1" id="KW-0597">Phosphoprotein</keyword>
<reference evidence="3 4" key="1">
    <citation type="journal article" date="2014" name="Syst. Appl. Microbiol.">
        <title>Complete genomes of freshwater sulfur oxidizers Sulfuricella denitrificans skB26 and Sulfuritalea hydrogenivorans sk43H: genetic insights into the sulfur oxidation pathway of betaproteobacteria.</title>
        <authorList>
            <person name="Watanabe T."/>
            <person name="Kojima H."/>
            <person name="Fukui M."/>
        </authorList>
    </citation>
    <scope>NUCLEOTIDE SEQUENCE [LARGE SCALE GENOMIC DNA]</scope>
    <source>
        <strain evidence="3">DSM22779</strain>
    </source>
</reference>
<sequence>MRKVLRAVCEGEGHQVIAEFGDGTGLLDYVKKQRPDVVCLDFELPGKNGLELLVQMDAAANQVDVVMITGSEDPELKGHAADLGATGFIQKPFEQAQVIDELREIAKTRAIAARAAAIPVVAEPTPAAPAGSAPQVATGVVPRSAVIVDDSGSIRLLLKGILGELGIKVLGVAASGREGIEVVQKFRPALVCLDVDMPGMTGVEALPQIRAASPQTKVVMITGNAGRPIVEASVAGGAKGYFLKPIRPARVEEFIKKLLQL</sequence>
<dbReference type="KEGG" id="shd:SUTH_01257"/>
<evidence type="ECO:0000256" key="1">
    <source>
        <dbReference type="PROSITE-ProRule" id="PRU00169"/>
    </source>
</evidence>
<protein>
    <submittedName>
        <fullName evidence="3">Response regulator receiver</fullName>
    </submittedName>
</protein>
<feature type="domain" description="Response regulatory" evidence="2">
    <location>
        <begin position="144"/>
        <end position="259"/>
    </location>
</feature>
<gene>
    <name evidence="3" type="ORF">SUTH_01257</name>
</gene>
<organism evidence="3 4">
    <name type="scientific">Sulfuritalea hydrogenivorans sk43H</name>
    <dbReference type="NCBI Taxonomy" id="1223802"/>
    <lineage>
        <taxon>Bacteria</taxon>
        <taxon>Pseudomonadati</taxon>
        <taxon>Pseudomonadota</taxon>
        <taxon>Betaproteobacteria</taxon>
        <taxon>Nitrosomonadales</taxon>
        <taxon>Sterolibacteriaceae</taxon>
        <taxon>Sulfuritalea</taxon>
    </lineage>
</organism>
<dbReference type="STRING" id="1223802.SUTH_01257"/>
<dbReference type="PANTHER" id="PTHR43228:SF1">
    <property type="entry name" value="TWO-COMPONENT RESPONSE REGULATOR ARR22"/>
    <property type="match status" value="1"/>
</dbReference>
<evidence type="ECO:0000313" key="4">
    <source>
        <dbReference type="Proteomes" id="UP000031637"/>
    </source>
</evidence>
<dbReference type="AlphaFoldDB" id="W0SDN5"/>
<dbReference type="SUPFAM" id="SSF52172">
    <property type="entry name" value="CheY-like"/>
    <property type="match status" value="2"/>
</dbReference>
<feature type="modified residue" description="4-aspartylphosphate" evidence="1">
    <location>
        <position position="194"/>
    </location>
</feature>
<accession>W0SDN5</accession>
<dbReference type="GO" id="GO:0000160">
    <property type="term" value="P:phosphorelay signal transduction system"/>
    <property type="evidence" value="ECO:0007669"/>
    <property type="project" value="InterPro"/>
</dbReference>